<proteinExistence type="predicted"/>
<dbReference type="Proteomes" id="UP000193675">
    <property type="component" value="Unassembled WGS sequence"/>
</dbReference>
<accession>A0A1X0ZWI1</accession>
<protein>
    <submittedName>
        <fullName evidence="1">Uncharacterized protein</fullName>
    </submittedName>
</protein>
<evidence type="ECO:0000313" key="1">
    <source>
        <dbReference type="EMBL" id="ORL61973.1"/>
    </source>
</evidence>
<gene>
    <name evidence="1" type="ORF">B7H17_19880</name>
</gene>
<comment type="caution">
    <text evidence="1">The sequence shown here is derived from an EMBL/GenBank/DDBJ whole genome shotgun (WGS) entry which is preliminary data.</text>
</comment>
<reference evidence="1 2" key="1">
    <citation type="submission" date="2017-04" db="EMBL/GenBank/DDBJ databases">
        <title>Presence of VIM-2 positive Pseudomonas species in chickens and their surrounding environment.</title>
        <authorList>
            <person name="Zhang R."/>
        </authorList>
    </citation>
    <scope>NUCLEOTIDE SEQUENCE [LARGE SCALE GENOMIC DNA]</scope>
    <source>
        <strain evidence="1 2">DZ-C18</strain>
    </source>
</reference>
<name>A0A1X0ZWI1_PSEPU</name>
<sequence>MKFEAGLGSVALIEILRQVVASLEDPREALRAALRIPGFGLTYASKLLRFLKPEIHASLDSRIRQALQQNDLLPNIHEYDSSRIDGYVAFQALCTDLCAQLETAGIKRPSCALLPGTTSTGWRVADVEMALFAWADKVSRKSASK</sequence>
<dbReference type="EMBL" id="NBWC01000031">
    <property type="protein sequence ID" value="ORL61973.1"/>
    <property type="molecule type" value="Genomic_DNA"/>
</dbReference>
<dbReference type="AlphaFoldDB" id="A0A1X0ZWI1"/>
<evidence type="ECO:0000313" key="2">
    <source>
        <dbReference type="Proteomes" id="UP000193675"/>
    </source>
</evidence>
<organism evidence="1 2">
    <name type="scientific">Pseudomonas putida</name>
    <name type="common">Arthrobacter siderocapsulatus</name>
    <dbReference type="NCBI Taxonomy" id="303"/>
    <lineage>
        <taxon>Bacteria</taxon>
        <taxon>Pseudomonadati</taxon>
        <taxon>Pseudomonadota</taxon>
        <taxon>Gammaproteobacteria</taxon>
        <taxon>Pseudomonadales</taxon>
        <taxon>Pseudomonadaceae</taxon>
        <taxon>Pseudomonas</taxon>
    </lineage>
</organism>